<dbReference type="PANTHER" id="PTHR43376:SF1">
    <property type="entry name" value="OLIGOPEPTIDE TRANSPORT SYSTEM PERMEASE PROTEIN"/>
    <property type="match status" value="1"/>
</dbReference>
<accession>A0A7C5Z003</accession>
<evidence type="ECO:0000259" key="6">
    <source>
        <dbReference type="PROSITE" id="PS50928"/>
    </source>
</evidence>
<organism evidence="7">
    <name type="scientific">Ignisphaera aggregans</name>
    <dbReference type="NCBI Taxonomy" id="334771"/>
    <lineage>
        <taxon>Archaea</taxon>
        <taxon>Thermoproteota</taxon>
        <taxon>Thermoprotei</taxon>
        <taxon>Desulfurococcales</taxon>
        <taxon>Desulfurococcaceae</taxon>
        <taxon>Ignisphaera</taxon>
    </lineage>
</organism>
<evidence type="ECO:0000256" key="4">
    <source>
        <dbReference type="ARBA" id="ARBA00023136"/>
    </source>
</evidence>
<reference evidence="7" key="1">
    <citation type="journal article" date="2020" name="mSystems">
        <title>Genome- and Community-Level Interaction Insights into Carbon Utilization and Element Cycling Functions of Hydrothermarchaeota in Hydrothermal Sediment.</title>
        <authorList>
            <person name="Zhou Z."/>
            <person name="Liu Y."/>
            <person name="Xu W."/>
            <person name="Pan J."/>
            <person name="Luo Z.H."/>
            <person name="Li M."/>
        </authorList>
    </citation>
    <scope>NUCLEOTIDE SEQUENCE [LARGE SCALE GENOMIC DNA]</scope>
    <source>
        <strain evidence="7">SpSt-1</strain>
    </source>
</reference>
<dbReference type="SUPFAM" id="SSF161098">
    <property type="entry name" value="MetI-like"/>
    <property type="match status" value="1"/>
</dbReference>
<dbReference type="InterPro" id="IPR000515">
    <property type="entry name" value="MetI-like"/>
</dbReference>
<keyword evidence="4 5" id="KW-0472">Membrane</keyword>
<feature type="domain" description="ABC transmembrane type-1" evidence="6">
    <location>
        <begin position="106"/>
        <end position="322"/>
    </location>
</feature>
<name>A0A7C5Z003_9CREN</name>
<keyword evidence="5" id="KW-0813">Transport</keyword>
<dbReference type="InterPro" id="IPR035906">
    <property type="entry name" value="MetI-like_sf"/>
</dbReference>
<dbReference type="PANTHER" id="PTHR43376">
    <property type="entry name" value="OLIGOPEPTIDE TRANSPORT SYSTEM PERMEASE PROTEIN"/>
    <property type="match status" value="1"/>
</dbReference>
<dbReference type="CDD" id="cd06261">
    <property type="entry name" value="TM_PBP2"/>
    <property type="match status" value="1"/>
</dbReference>
<dbReference type="Gene3D" id="1.10.3720.10">
    <property type="entry name" value="MetI-like"/>
    <property type="match status" value="1"/>
</dbReference>
<dbReference type="EMBL" id="DRUB01000151">
    <property type="protein sequence ID" value="HHR96698.1"/>
    <property type="molecule type" value="Genomic_DNA"/>
</dbReference>
<sequence length="334" mass="37140">MGSTLRYIVGRLALYVLTIYVSATLIFIIPRLVPGDPLTIYYDQLREAGAIRGTAEMIDEYRKMFGLDKDILTQYFSFLYQLIRGELGYSITQFPTKVSDLIMRALPWSIGLLSVTTIISWLLGTLIGAIAGWFRESKASQILATSALFLSTIPYYILAIILIFVFAYTLRLFPASGGHSPGITPGLSFTFIQNVLWHSFLPALSILLSSLTWWLLSMRAMISTIKGEDFVIMAEAKGLQRSKIMWSYAIRNAILPQATGLALSMSRIFAGALITEVIFGYPGLGTLIVTAIRSVDYFLIQGTVLLSIVAVATANLFIELLYPLIDPRIRYRGS</sequence>
<evidence type="ECO:0000256" key="1">
    <source>
        <dbReference type="ARBA" id="ARBA00004141"/>
    </source>
</evidence>
<dbReference type="GO" id="GO:0005886">
    <property type="term" value="C:plasma membrane"/>
    <property type="evidence" value="ECO:0007669"/>
    <property type="project" value="UniProtKB-SubCell"/>
</dbReference>
<dbReference type="PROSITE" id="PS50928">
    <property type="entry name" value="ABC_TM1"/>
    <property type="match status" value="1"/>
</dbReference>
<feature type="transmembrane region" description="Helical" evidence="5">
    <location>
        <begin position="146"/>
        <end position="170"/>
    </location>
</feature>
<gene>
    <name evidence="7" type="ORF">ENL47_07850</name>
</gene>
<evidence type="ECO:0000256" key="2">
    <source>
        <dbReference type="ARBA" id="ARBA00022692"/>
    </source>
</evidence>
<dbReference type="GO" id="GO:0055085">
    <property type="term" value="P:transmembrane transport"/>
    <property type="evidence" value="ECO:0007669"/>
    <property type="project" value="InterPro"/>
</dbReference>
<comment type="caution">
    <text evidence="7">The sequence shown here is derived from an EMBL/GenBank/DDBJ whole genome shotgun (WGS) entry which is preliminary data.</text>
</comment>
<feature type="transmembrane region" description="Helical" evidence="5">
    <location>
        <begin position="298"/>
        <end position="322"/>
    </location>
</feature>
<feature type="transmembrane region" description="Helical" evidence="5">
    <location>
        <begin position="108"/>
        <end position="134"/>
    </location>
</feature>
<feature type="transmembrane region" description="Helical" evidence="5">
    <location>
        <begin position="195"/>
        <end position="216"/>
    </location>
</feature>
<feature type="transmembrane region" description="Helical" evidence="5">
    <location>
        <begin position="268"/>
        <end position="292"/>
    </location>
</feature>
<keyword evidence="2 5" id="KW-0812">Transmembrane</keyword>
<protein>
    <submittedName>
        <fullName evidence="7">ABC transporter permease</fullName>
    </submittedName>
</protein>
<dbReference type="Pfam" id="PF00528">
    <property type="entry name" value="BPD_transp_1"/>
    <property type="match status" value="1"/>
</dbReference>
<evidence type="ECO:0000313" key="7">
    <source>
        <dbReference type="EMBL" id="HHR96698.1"/>
    </source>
</evidence>
<comment type="subcellular location">
    <subcellularLocation>
        <location evidence="5">Cell membrane</location>
        <topology evidence="5">Multi-pass membrane protein</topology>
    </subcellularLocation>
    <subcellularLocation>
        <location evidence="1">Membrane</location>
        <topology evidence="1">Multi-pass membrane protein</topology>
    </subcellularLocation>
</comment>
<dbReference type="AlphaFoldDB" id="A0A7C5Z003"/>
<evidence type="ECO:0000256" key="5">
    <source>
        <dbReference type="RuleBase" id="RU363032"/>
    </source>
</evidence>
<keyword evidence="3 5" id="KW-1133">Transmembrane helix</keyword>
<proteinExistence type="inferred from homology"/>
<feature type="transmembrane region" description="Helical" evidence="5">
    <location>
        <begin position="12"/>
        <end position="33"/>
    </location>
</feature>
<comment type="similarity">
    <text evidence="5">Belongs to the binding-protein-dependent transport system permease family.</text>
</comment>
<evidence type="ECO:0000256" key="3">
    <source>
        <dbReference type="ARBA" id="ARBA00022989"/>
    </source>
</evidence>